<dbReference type="OrthoDB" id="10067491at2759"/>
<reference evidence="2 3" key="1">
    <citation type="journal article" date="2020" name="ISME J.">
        <title>Uncovering the hidden diversity of litter-decomposition mechanisms in mushroom-forming fungi.</title>
        <authorList>
            <person name="Floudas D."/>
            <person name="Bentzer J."/>
            <person name="Ahren D."/>
            <person name="Johansson T."/>
            <person name="Persson P."/>
            <person name="Tunlid A."/>
        </authorList>
    </citation>
    <scope>NUCLEOTIDE SEQUENCE [LARGE SCALE GENOMIC DNA]</scope>
    <source>
        <strain evidence="2 3">CBS 101986</strain>
    </source>
</reference>
<dbReference type="GO" id="GO:1904812">
    <property type="term" value="P:rRNA acetylation involved in maturation of SSU-rRNA"/>
    <property type="evidence" value="ECO:0007669"/>
    <property type="project" value="TreeGrafter"/>
</dbReference>
<dbReference type="InterPro" id="IPR027992">
    <property type="entry name" value="tRNA_bind_dom"/>
</dbReference>
<evidence type="ECO:0000259" key="1">
    <source>
        <dbReference type="Pfam" id="PF13725"/>
    </source>
</evidence>
<organism evidence="2 3">
    <name type="scientific">Psilocybe cf. subviscida</name>
    <dbReference type="NCBI Taxonomy" id="2480587"/>
    <lineage>
        <taxon>Eukaryota</taxon>
        <taxon>Fungi</taxon>
        <taxon>Dikarya</taxon>
        <taxon>Basidiomycota</taxon>
        <taxon>Agaricomycotina</taxon>
        <taxon>Agaricomycetes</taxon>
        <taxon>Agaricomycetidae</taxon>
        <taxon>Agaricales</taxon>
        <taxon>Agaricineae</taxon>
        <taxon>Strophariaceae</taxon>
        <taxon>Psilocybe</taxon>
    </lineage>
</organism>
<dbReference type="GO" id="GO:1990883">
    <property type="term" value="F:18S rRNA cytidine N-acetyltransferase activity"/>
    <property type="evidence" value="ECO:0007669"/>
    <property type="project" value="TreeGrafter"/>
</dbReference>
<dbReference type="InterPro" id="IPR032672">
    <property type="entry name" value="TmcA/NAT10/Kre33"/>
</dbReference>
<dbReference type="Pfam" id="PF13725">
    <property type="entry name" value="tRNA_bind_2"/>
    <property type="match status" value="1"/>
</dbReference>
<name>A0A8H5B532_9AGAR</name>
<comment type="caution">
    <text evidence="2">The sequence shown here is derived from an EMBL/GenBank/DDBJ whole genome shotgun (WGS) entry which is preliminary data.</text>
</comment>
<proteinExistence type="predicted"/>
<gene>
    <name evidence="2" type="ORF">D9619_006522</name>
</gene>
<dbReference type="EMBL" id="JAACJJ010000042">
    <property type="protein sequence ID" value="KAF5316779.1"/>
    <property type="molecule type" value="Genomic_DNA"/>
</dbReference>
<keyword evidence="3" id="KW-1185">Reference proteome</keyword>
<protein>
    <recommendedName>
        <fullName evidence="1">Possible tRNA binding domain-containing protein</fullName>
    </recommendedName>
</protein>
<dbReference type="Proteomes" id="UP000567179">
    <property type="component" value="Unassembled WGS sequence"/>
</dbReference>
<dbReference type="GO" id="GO:0005730">
    <property type="term" value="C:nucleolus"/>
    <property type="evidence" value="ECO:0007669"/>
    <property type="project" value="TreeGrafter"/>
</dbReference>
<evidence type="ECO:0000313" key="3">
    <source>
        <dbReference type="Proteomes" id="UP000567179"/>
    </source>
</evidence>
<dbReference type="PANTHER" id="PTHR10925:SF5">
    <property type="entry name" value="RNA CYTIDINE ACETYLTRANSFERASE"/>
    <property type="match status" value="1"/>
</dbReference>
<evidence type="ECO:0000313" key="2">
    <source>
        <dbReference type="EMBL" id="KAF5316779.1"/>
    </source>
</evidence>
<accession>A0A8H5B532</accession>
<feature type="domain" description="Possible tRNA binding" evidence="1">
    <location>
        <begin position="2"/>
        <end position="99"/>
    </location>
</feature>
<sequence length="101" mass="11419">MFFTPFDLKRLESYANNMLDYHVILDLLPTITNIIFQQRLSSSSRTGDPQDGAVWLSALRSSILLARELDIPASQALALFAKLLRKVSKRLIDIRKAVIST</sequence>
<dbReference type="GO" id="GO:0000049">
    <property type="term" value="F:tRNA binding"/>
    <property type="evidence" value="ECO:0007669"/>
    <property type="project" value="TreeGrafter"/>
</dbReference>
<dbReference type="PANTHER" id="PTHR10925">
    <property type="entry name" value="N-ACETYLTRANSFERASE 10"/>
    <property type="match status" value="1"/>
</dbReference>
<dbReference type="GO" id="GO:0030686">
    <property type="term" value="C:90S preribosome"/>
    <property type="evidence" value="ECO:0007669"/>
    <property type="project" value="TreeGrafter"/>
</dbReference>
<dbReference type="AlphaFoldDB" id="A0A8H5B532"/>